<evidence type="ECO:0000256" key="3">
    <source>
        <dbReference type="SAM" id="MobiDB-lite"/>
    </source>
</evidence>
<evidence type="ECO:0000259" key="4">
    <source>
        <dbReference type="PROSITE" id="PS50033"/>
    </source>
</evidence>
<dbReference type="InterPro" id="IPR057766">
    <property type="entry name" value="Znf-C2H2_OTU1-like_C"/>
</dbReference>
<organism evidence="5 6">
    <name type="scientific">Tieghemiomyces parasiticus</name>
    <dbReference type="NCBI Taxonomy" id="78921"/>
    <lineage>
        <taxon>Eukaryota</taxon>
        <taxon>Fungi</taxon>
        <taxon>Fungi incertae sedis</taxon>
        <taxon>Zoopagomycota</taxon>
        <taxon>Kickxellomycotina</taxon>
        <taxon>Dimargaritomycetes</taxon>
        <taxon>Dimargaritales</taxon>
        <taxon>Dimargaritaceae</taxon>
        <taxon>Tieghemiomyces</taxon>
    </lineage>
</organism>
<dbReference type="InterPro" id="IPR013087">
    <property type="entry name" value="Znf_C2H2_type"/>
</dbReference>
<dbReference type="GO" id="GO:0005634">
    <property type="term" value="C:nucleus"/>
    <property type="evidence" value="ECO:0007669"/>
    <property type="project" value="TreeGrafter"/>
</dbReference>
<evidence type="ECO:0000256" key="2">
    <source>
        <dbReference type="ARBA" id="ARBA00022490"/>
    </source>
</evidence>
<evidence type="ECO:0000313" key="5">
    <source>
        <dbReference type="EMBL" id="KAJ1929429.1"/>
    </source>
</evidence>
<dbReference type="GO" id="GO:0036435">
    <property type="term" value="F:K48-linked polyubiquitin modification-dependent protein binding"/>
    <property type="evidence" value="ECO:0007669"/>
    <property type="project" value="TreeGrafter"/>
</dbReference>
<reference evidence="5" key="1">
    <citation type="submission" date="2022-07" db="EMBL/GenBank/DDBJ databases">
        <title>Phylogenomic reconstructions and comparative analyses of Kickxellomycotina fungi.</title>
        <authorList>
            <person name="Reynolds N.K."/>
            <person name="Stajich J.E."/>
            <person name="Barry K."/>
            <person name="Grigoriev I.V."/>
            <person name="Crous P."/>
            <person name="Smith M.E."/>
        </authorList>
    </citation>
    <scope>NUCLEOTIDE SEQUENCE</scope>
    <source>
        <strain evidence="5">RSA 861</strain>
    </source>
</reference>
<evidence type="ECO:0000256" key="1">
    <source>
        <dbReference type="ARBA" id="ARBA00004496"/>
    </source>
</evidence>
<comment type="subcellular location">
    <subcellularLocation>
        <location evidence="1">Cytoplasm</location>
    </subcellularLocation>
</comment>
<dbReference type="SUPFAM" id="SSF54236">
    <property type="entry name" value="Ubiquitin-like"/>
    <property type="match status" value="1"/>
</dbReference>
<protein>
    <recommendedName>
        <fullName evidence="4">UBX domain-containing protein</fullName>
    </recommendedName>
</protein>
<gene>
    <name evidence="5" type="ORF">IWQ60_001174</name>
</gene>
<feature type="region of interest" description="Disordered" evidence="3">
    <location>
        <begin position="1"/>
        <end position="24"/>
    </location>
</feature>
<dbReference type="PROSITE" id="PS00028">
    <property type="entry name" value="ZINC_FINGER_C2H2_1"/>
    <property type="match status" value="1"/>
</dbReference>
<proteinExistence type="predicted"/>
<feature type="region of interest" description="Disordered" evidence="3">
    <location>
        <begin position="223"/>
        <end position="256"/>
    </location>
</feature>
<dbReference type="PANTHER" id="PTHR46340">
    <property type="entry name" value="UBX DOMAIN-CONTAINING PROTEIN 1"/>
    <property type="match status" value="1"/>
</dbReference>
<dbReference type="SMART" id="SM00166">
    <property type="entry name" value="UBX"/>
    <property type="match status" value="1"/>
</dbReference>
<feature type="compositionally biased region" description="Basic and acidic residues" evidence="3">
    <location>
        <begin position="15"/>
        <end position="24"/>
    </location>
</feature>
<feature type="compositionally biased region" description="Basic and acidic residues" evidence="3">
    <location>
        <begin position="223"/>
        <end position="233"/>
    </location>
</feature>
<accession>A0A9W8AEP0</accession>
<dbReference type="InterPro" id="IPR001012">
    <property type="entry name" value="UBX_dom"/>
</dbReference>
<dbReference type="OrthoDB" id="10254930at2759"/>
<comment type="caution">
    <text evidence="5">The sequence shown here is derived from an EMBL/GenBank/DDBJ whole genome shotgun (WGS) entry which is preliminary data.</text>
</comment>
<keyword evidence="6" id="KW-1185">Reference proteome</keyword>
<dbReference type="Gene3D" id="1.10.8.10">
    <property type="entry name" value="DNA helicase RuvA subunit, C-terminal domain"/>
    <property type="match status" value="1"/>
</dbReference>
<dbReference type="EMBL" id="JANBPT010000035">
    <property type="protein sequence ID" value="KAJ1929429.1"/>
    <property type="molecule type" value="Genomic_DNA"/>
</dbReference>
<dbReference type="GO" id="GO:1903094">
    <property type="term" value="P:negative regulation of protein K48-linked deubiquitination"/>
    <property type="evidence" value="ECO:0007669"/>
    <property type="project" value="TreeGrafter"/>
</dbReference>
<dbReference type="Proteomes" id="UP001150569">
    <property type="component" value="Unassembled WGS sequence"/>
</dbReference>
<name>A0A9W8AEP0_9FUNG</name>
<evidence type="ECO:0000313" key="6">
    <source>
        <dbReference type="Proteomes" id="UP001150569"/>
    </source>
</evidence>
<dbReference type="AlphaFoldDB" id="A0A9W8AEP0"/>
<feature type="region of interest" description="Disordered" evidence="3">
    <location>
        <begin position="154"/>
        <end position="194"/>
    </location>
</feature>
<dbReference type="Gene3D" id="3.10.20.90">
    <property type="entry name" value="Phosphatidylinositol 3-kinase Catalytic Subunit, Chain A, domain 1"/>
    <property type="match status" value="1"/>
</dbReference>
<dbReference type="Pfam" id="PF24560">
    <property type="entry name" value="zf-C2H2_OTU1_C"/>
    <property type="match status" value="1"/>
</dbReference>
<dbReference type="PANTHER" id="PTHR46340:SF1">
    <property type="entry name" value="UBX DOMAIN-CONTAINING PROTEIN 1"/>
    <property type="match status" value="1"/>
</dbReference>
<feature type="domain" description="UBX" evidence="4">
    <location>
        <begin position="268"/>
        <end position="344"/>
    </location>
</feature>
<dbReference type="GO" id="GO:0031397">
    <property type="term" value="P:negative regulation of protein ubiquitination"/>
    <property type="evidence" value="ECO:0007669"/>
    <property type="project" value="TreeGrafter"/>
</dbReference>
<dbReference type="Pfam" id="PF00789">
    <property type="entry name" value="UBX"/>
    <property type="match status" value="1"/>
</dbReference>
<dbReference type="GO" id="GO:0005737">
    <property type="term" value="C:cytoplasm"/>
    <property type="evidence" value="ECO:0007669"/>
    <property type="project" value="UniProtKB-SubCell"/>
</dbReference>
<sequence length="346" mass="38320">MSAQGDLESLVEMGFPKDRAKSHMAETTRTGLSYFIPHGGPSNRKSAHALTETGNKGLQTAMDWLLSHPADDGPSPAASASGEIPVDHPEGEVTEATAQSLKCNECQKLFKSVEYAEAHASRTGHTDFAESTEAIKPLTEEEKAQKLTELKERMAQKKQERLAREAVETREREKARREMGKNVSQTREQLEDQQILRAVEEKKREKQEERLARLRIKKKIEQDKLERSAKRAAEQAARSGQPPAASESPNKKVLSASEVAQTATVATSGYEQARIQIRPTSGPAFTHTFGADDKFQTVLDYVRDQLQTDSFQLQRTFPREPLDGSKAGMTLRELKLVPSAALALIG</sequence>
<keyword evidence="2" id="KW-0963">Cytoplasm</keyword>
<dbReference type="GO" id="GO:0032435">
    <property type="term" value="P:negative regulation of proteasomal ubiquitin-dependent protein catabolic process"/>
    <property type="evidence" value="ECO:0007669"/>
    <property type="project" value="TreeGrafter"/>
</dbReference>
<dbReference type="InterPro" id="IPR029071">
    <property type="entry name" value="Ubiquitin-like_domsf"/>
</dbReference>
<feature type="compositionally biased region" description="Basic and acidic residues" evidence="3">
    <location>
        <begin position="154"/>
        <end position="180"/>
    </location>
</feature>
<dbReference type="PROSITE" id="PS50033">
    <property type="entry name" value="UBX"/>
    <property type="match status" value="1"/>
</dbReference>